<keyword evidence="3" id="KW-1185">Reference proteome</keyword>
<dbReference type="SMART" id="SM00481">
    <property type="entry name" value="POLIIIAc"/>
    <property type="match status" value="1"/>
</dbReference>
<dbReference type="InterPro" id="IPR003141">
    <property type="entry name" value="Pol/His_phosphatase_N"/>
</dbReference>
<evidence type="ECO:0000313" key="2">
    <source>
        <dbReference type="EMBL" id="TFH67209.1"/>
    </source>
</evidence>
<dbReference type="PANTHER" id="PTHR42924:SF3">
    <property type="entry name" value="POLYMERASE_HISTIDINOL PHOSPHATASE N-TERMINAL DOMAIN-CONTAINING PROTEIN"/>
    <property type="match status" value="1"/>
</dbReference>
<dbReference type="InterPro" id="IPR004013">
    <property type="entry name" value="PHP_dom"/>
</dbReference>
<accession>A0A4Y8UHK0</accession>
<dbReference type="PANTHER" id="PTHR42924">
    <property type="entry name" value="EXONUCLEASE"/>
    <property type="match status" value="1"/>
</dbReference>
<protein>
    <submittedName>
        <fullName evidence="2">PHP domain-containing protein</fullName>
    </submittedName>
</protein>
<evidence type="ECO:0000313" key="3">
    <source>
        <dbReference type="Proteomes" id="UP000298133"/>
    </source>
</evidence>
<dbReference type="SUPFAM" id="SSF89550">
    <property type="entry name" value="PHP domain-like"/>
    <property type="match status" value="1"/>
</dbReference>
<comment type="caution">
    <text evidence="2">The sequence shown here is derived from an EMBL/GenBank/DDBJ whole genome shotgun (WGS) entry which is preliminary data.</text>
</comment>
<feature type="domain" description="Polymerase/histidinol phosphatase N-terminal" evidence="1">
    <location>
        <begin position="3"/>
        <end position="67"/>
    </location>
</feature>
<gene>
    <name evidence="2" type="ORF">E3W66_09305</name>
</gene>
<dbReference type="InterPro" id="IPR016195">
    <property type="entry name" value="Pol/histidinol_Pase-like"/>
</dbReference>
<dbReference type="Pfam" id="PF02811">
    <property type="entry name" value="PHP"/>
    <property type="match status" value="1"/>
</dbReference>
<dbReference type="Gene3D" id="1.10.150.650">
    <property type="match status" value="1"/>
</dbReference>
<proteinExistence type="predicted"/>
<dbReference type="EMBL" id="SPIA01000004">
    <property type="protein sequence ID" value="TFH67209.1"/>
    <property type="molecule type" value="Genomic_DNA"/>
</dbReference>
<dbReference type="Gene3D" id="3.20.20.140">
    <property type="entry name" value="Metal-dependent hydrolases"/>
    <property type="match status" value="1"/>
</dbReference>
<dbReference type="AlphaFoldDB" id="A0A4Y8UHK0"/>
<name>A0A4Y8UHK0_9GAMM</name>
<dbReference type="InterPro" id="IPR052018">
    <property type="entry name" value="PHP_domain"/>
</dbReference>
<dbReference type="Proteomes" id="UP000298133">
    <property type="component" value="Unassembled WGS sequence"/>
</dbReference>
<dbReference type="GO" id="GO:0035312">
    <property type="term" value="F:5'-3' DNA exonuclease activity"/>
    <property type="evidence" value="ECO:0007669"/>
    <property type="project" value="TreeGrafter"/>
</dbReference>
<evidence type="ECO:0000259" key="1">
    <source>
        <dbReference type="SMART" id="SM00481"/>
    </source>
</evidence>
<dbReference type="GO" id="GO:0004534">
    <property type="term" value="F:5'-3' RNA exonuclease activity"/>
    <property type="evidence" value="ECO:0007669"/>
    <property type="project" value="TreeGrafter"/>
</dbReference>
<sequence>MRVDLHCHTRHSDGELDAPDLLALAVERGVELLAITDHDSLGAHDELAGQSFGQLQLLSGIELSTSWRGRGVHIVGLNVDTDNSALRAGIAAQQQARQLRAEIIDTKLAKLGFADTLAGARHYAANGFIGRPHFAAELVARGAVKDTASAFKKYLGAGKAGDIKEQWADLASVIEWITAAGGVAVLAHPDKYQLTRTKLVELLGDFTAAGGRAMEVVSGNQTAASSRQLAQLCRQFDLLASSGSDYHGPSLPWASLGNQAPLPGGLTPVWAQF</sequence>
<organism evidence="2 3">
    <name type="scientific">Gammaproteobacteria bacterium LSUCC0057</name>
    <dbReference type="NCBI Taxonomy" id="2559237"/>
    <lineage>
        <taxon>Bacteria</taxon>
        <taxon>Pseudomonadati</taxon>
        <taxon>Pseudomonadota</taxon>
        <taxon>Gammaproteobacteria</taxon>
        <taxon>Cellvibrionales</taxon>
        <taxon>Porticoccaceae</taxon>
        <taxon>SAR92 clade</taxon>
    </lineage>
</organism>
<dbReference type="CDD" id="cd07438">
    <property type="entry name" value="PHP_HisPPase_AMP"/>
    <property type="match status" value="1"/>
</dbReference>
<dbReference type="OrthoDB" id="9804333at2"/>
<reference evidence="2 3" key="1">
    <citation type="submission" date="2019-03" db="EMBL/GenBank/DDBJ databases">
        <title>Draft genome of Gammaproteobacteria bacterium LSUCC0057, a member of the SAR92 clade.</title>
        <authorList>
            <person name="Lanclos V.C."/>
            <person name="Doiron C."/>
            <person name="Henson M.W."/>
            <person name="Thrash J.C."/>
        </authorList>
    </citation>
    <scope>NUCLEOTIDE SEQUENCE [LARGE SCALE GENOMIC DNA]</scope>
    <source>
        <strain evidence="2 3">LSUCC0057</strain>
    </source>
</reference>